<dbReference type="PRINTS" id="PR00380">
    <property type="entry name" value="KINESINHEAVY"/>
</dbReference>
<dbReference type="GO" id="GO:0051231">
    <property type="term" value="P:spindle elongation"/>
    <property type="evidence" value="ECO:0007669"/>
    <property type="project" value="TreeGrafter"/>
</dbReference>
<accession>A0A0K0FLG2</accession>
<keyword evidence="15" id="KW-1185">Reference proteome</keyword>
<reference evidence="16" key="2">
    <citation type="submission" date="2015-08" db="UniProtKB">
        <authorList>
            <consortium name="WormBaseParasite"/>
        </authorList>
    </citation>
    <scope>IDENTIFICATION</scope>
</reference>
<dbReference type="InterPro" id="IPR001680">
    <property type="entry name" value="WD40_rpt"/>
</dbReference>
<dbReference type="InterPro" id="IPR056532">
    <property type="entry name" value="KIF21A/B_hel_2"/>
</dbReference>
<dbReference type="PROSITE" id="PS50082">
    <property type="entry name" value="WD_REPEATS_2"/>
    <property type="match status" value="1"/>
</dbReference>
<dbReference type="GO" id="GO:0007052">
    <property type="term" value="P:mitotic spindle organization"/>
    <property type="evidence" value="ECO:0007669"/>
    <property type="project" value="TreeGrafter"/>
</dbReference>
<dbReference type="Proteomes" id="UP000035680">
    <property type="component" value="Unassembled WGS sequence"/>
</dbReference>
<feature type="coiled-coil region" evidence="12">
    <location>
        <begin position="856"/>
        <end position="883"/>
    </location>
</feature>
<keyword evidence="6 12" id="KW-0175">Coiled coil</keyword>
<dbReference type="Gene3D" id="3.40.850.10">
    <property type="entry name" value="Kinesin motor domain"/>
    <property type="match status" value="1"/>
</dbReference>
<feature type="coiled-coil region" evidence="12">
    <location>
        <begin position="363"/>
        <end position="390"/>
    </location>
</feature>
<dbReference type="GO" id="GO:0003777">
    <property type="term" value="F:microtubule motor activity"/>
    <property type="evidence" value="ECO:0007669"/>
    <property type="project" value="InterPro"/>
</dbReference>
<keyword evidence="5 11" id="KW-0067">ATP-binding</keyword>
<dbReference type="InterPro" id="IPR036961">
    <property type="entry name" value="Kinesin_motor_dom_sf"/>
</dbReference>
<evidence type="ECO:0000256" key="10">
    <source>
        <dbReference type="PROSITE-ProRule" id="PRU00221"/>
    </source>
</evidence>
<evidence type="ECO:0000256" key="1">
    <source>
        <dbReference type="ARBA" id="ARBA00004245"/>
    </source>
</evidence>
<keyword evidence="4 11" id="KW-0547">Nucleotide-binding</keyword>
<evidence type="ECO:0000256" key="5">
    <source>
        <dbReference type="ARBA" id="ARBA00022840"/>
    </source>
</evidence>
<evidence type="ECO:0000256" key="4">
    <source>
        <dbReference type="ARBA" id="ARBA00022741"/>
    </source>
</evidence>
<evidence type="ECO:0000256" key="7">
    <source>
        <dbReference type="ARBA" id="ARBA00023175"/>
    </source>
</evidence>
<evidence type="ECO:0000313" key="16">
    <source>
        <dbReference type="WBParaSite" id="SVE_0987700.1"/>
    </source>
</evidence>
<dbReference type="GO" id="GO:0008017">
    <property type="term" value="F:microtubule binding"/>
    <property type="evidence" value="ECO:0007669"/>
    <property type="project" value="InterPro"/>
</dbReference>
<keyword evidence="10" id="KW-0853">WD repeat</keyword>
<feature type="binding site" evidence="11">
    <location>
        <begin position="84"/>
        <end position="91"/>
    </location>
    <ligand>
        <name>ATP</name>
        <dbReference type="ChEBI" id="CHEBI:30616"/>
    </ligand>
</feature>
<feature type="coiled-coil region" evidence="12">
    <location>
        <begin position="617"/>
        <end position="800"/>
    </location>
</feature>
<dbReference type="Pfam" id="PF25764">
    <property type="entry name" value="KIF21A_4th"/>
    <property type="match status" value="1"/>
</dbReference>
<dbReference type="GO" id="GO:0005524">
    <property type="term" value="F:ATP binding"/>
    <property type="evidence" value="ECO:0007669"/>
    <property type="project" value="UniProtKB-UniRule"/>
</dbReference>
<dbReference type="PROSITE" id="PS50067">
    <property type="entry name" value="KINESIN_MOTOR_2"/>
    <property type="match status" value="1"/>
</dbReference>
<feature type="repeat" description="WD" evidence="10">
    <location>
        <begin position="1129"/>
        <end position="1170"/>
    </location>
</feature>
<dbReference type="SUPFAM" id="SSF52540">
    <property type="entry name" value="P-loop containing nucleoside triphosphate hydrolases"/>
    <property type="match status" value="1"/>
</dbReference>
<evidence type="ECO:0000259" key="14">
    <source>
        <dbReference type="PROSITE" id="PS50067"/>
    </source>
</evidence>
<evidence type="ECO:0000313" key="15">
    <source>
        <dbReference type="Proteomes" id="UP000035680"/>
    </source>
</evidence>
<dbReference type="PANTHER" id="PTHR47969:SF28">
    <property type="entry name" value="KINESIN-LIKE PROTEIN KIF21B"/>
    <property type="match status" value="1"/>
</dbReference>
<evidence type="ECO:0000256" key="2">
    <source>
        <dbReference type="ARBA" id="ARBA00022490"/>
    </source>
</evidence>
<dbReference type="GO" id="GO:0005874">
    <property type="term" value="C:microtubule"/>
    <property type="evidence" value="ECO:0007669"/>
    <property type="project" value="UniProtKB-KW"/>
</dbReference>
<evidence type="ECO:0000256" key="3">
    <source>
        <dbReference type="ARBA" id="ARBA00022701"/>
    </source>
</evidence>
<evidence type="ECO:0000256" key="13">
    <source>
        <dbReference type="SAM" id="MobiDB-lite"/>
    </source>
</evidence>
<keyword evidence="3" id="KW-0493">Microtubule</keyword>
<organism evidence="15 16">
    <name type="scientific">Strongyloides venezuelensis</name>
    <name type="common">Threadworm</name>
    <dbReference type="NCBI Taxonomy" id="75913"/>
    <lineage>
        <taxon>Eukaryota</taxon>
        <taxon>Metazoa</taxon>
        <taxon>Ecdysozoa</taxon>
        <taxon>Nematoda</taxon>
        <taxon>Chromadorea</taxon>
        <taxon>Rhabditida</taxon>
        <taxon>Tylenchina</taxon>
        <taxon>Panagrolaimomorpha</taxon>
        <taxon>Strongyloidoidea</taxon>
        <taxon>Strongyloididae</taxon>
        <taxon>Strongyloides</taxon>
    </lineage>
</organism>
<dbReference type="GO" id="GO:0007018">
    <property type="term" value="P:microtubule-based movement"/>
    <property type="evidence" value="ECO:0007669"/>
    <property type="project" value="InterPro"/>
</dbReference>
<keyword evidence="8" id="KW-0206">Cytoskeleton</keyword>
<evidence type="ECO:0000256" key="11">
    <source>
        <dbReference type="PROSITE-ProRule" id="PRU00283"/>
    </source>
</evidence>
<dbReference type="InterPro" id="IPR036322">
    <property type="entry name" value="WD40_repeat_dom_sf"/>
</dbReference>
<dbReference type="WBParaSite" id="SVE_0987700.1">
    <property type="protein sequence ID" value="SVE_0987700.1"/>
    <property type="gene ID" value="SVE_0987700"/>
</dbReference>
<sequence length="1413" mass="161175">MVSDDKVKVVVRVRPQNKLKESSYNIVTEVVDEYNQVKIPVDKTYTFDKVFDTTSEQTQIFEFCALPLINSAFNGYNATILAYGQTGAGKTFTMGTSYDPEKHVDEEILGVIPRSINYFFNAIRARQEQATEEGLAPPVFEVSTSFMELYNEEVYDLLSPDKVSTADGKLRIVEDEKEGITVKGLVRKVVKDATETFKMLDDGTVKRSVAATEMNSESSRSHAIFTLYISQTREIIAAVTEDSDTKPEKIMETLTAKFHFVDLAGSERLKRTKAEGNTAKEGISINSGLMYLGNVISALGSNASFIPYRDSKLTRLLQDSLGGNSKTLMIACISPNDADLLETTSTLNYADRAKKIKNKVTVNQGGDKQLRELQAENARLRAELARFKNGEITCDEAENVRRGDLEHENEMLLQENRRLLGKLKASEGVTSLLNEKNSRLMKELYDIKKRKENGEECPSSLDDDNIDIFKSAQDAETRMLELSEIVTQLRKENQRLRTARGIYSDTELNVGIEINEEQTKAVLARLKQQVAENEQSINSSRGGSVVKDSEMTSSCSDIKYMDNDDGNTTAEDEEIDDYDYNEHNMTKSQEDREEAVEKMTEQYQDMLTDIDVKRIVIQQLERQQLDQQRIKDRYEQKIQVFQENIRKLEENLRNEKLKIDSKKGSISADEIKKYQQRLQEKEKEIREEKSSLKKYERELKKVHQEKERIASELGRVQQNVEALKREKVLLSQKIKEEGAERKKERLENQKKLATYEKEKRKKEIEMRNLQREMEKKEVVLRRKQEEASALKQKNILFEKKQKEARMQKEASNKILATKMANRKGRLSAAFSPINIDMSWTKLQKILTKEIETSTVSEQLTERINNLLEERSQLMVKIENAQRIIEKAPTKLARDLAVKDIEQLRQKYAYLSDLIVDNQNQIYEMENVQMANISEIDNCQDGEVSNLKELAILSINKCNNIDEAKYLLQKLVEFCISTGVAEKKASKEVKEQQILLNETHVIYGNDLDKADDFDNGNHPFSCSTDSNGSNSKLLSRDNSLKKSRRRTAITKDLLESMSSLGNNDGRVDNFLTISDDEDDQQYKMMLKDSHQVSNTCIYSMDVRGDKALIGCRDLTASVIDIPSKKEIRRLKYHQNTVLCAKINPMDSNLYATTSNENIFVWDYRSDKIVTCLVSNGTKDELKIHKRAREKDITTNLNAAYSIEFDPTGNFLLSSDGGAIRVWDINTFRCLSVLRSSFTIGNSSKDNVSHIQSHLLDSDPDVIRVYSGSMKGNMYAYDFNIHTGISTNKYWEFQPHHAGAVSGLVYTPQGIYTTSRDNSICIYSPHDFVRNSIRVGIHDATIRGMHLHSVNDRNILLTLDKEGIIKTWNIPDNKKILDGFSTKAKDSIAHCLSSYRNYIVAGTINGVLEFYSVNI</sequence>
<comment type="similarity">
    <text evidence="9">Belongs to the TRAFAC class myosin-kinesin ATPase superfamily. Kinesin family. KIN-5/BimC subfamily.</text>
</comment>
<feature type="domain" description="Kinesin motor" evidence="14">
    <location>
        <begin position="6"/>
        <end position="356"/>
    </location>
</feature>
<dbReference type="Pfam" id="PF00400">
    <property type="entry name" value="WD40"/>
    <property type="match status" value="1"/>
</dbReference>
<dbReference type="Pfam" id="PF00225">
    <property type="entry name" value="Kinesin"/>
    <property type="match status" value="1"/>
</dbReference>
<dbReference type="STRING" id="75913.A0A0K0FLG2"/>
<name>A0A0K0FLG2_STRVS</name>
<keyword evidence="7 11" id="KW-0505">Motor protein</keyword>
<protein>
    <submittedName>
        <fullName evidence="16">Kinesin-like protein KIF21B (inferred by orthology to a human protein)</fullName>
    </submittedName>
</protein>
<evidence type="ECO:0000256" key="9">
    <source>
        <dbReference type="ARBA" id="ARBA00034704"/>
    </source>
</evidence>
<dbReference type="PROSITE" id="PS00411">
    <property type="entry name" value="KINESIN_MOTOR_1"/>
    <property type="match status" value="1"/>
</dbReference>
<evidence type="ECO:0000256" key="12">
    <source>
        <dbReference type="SAM" id="Coils"/>
    </source>
</evidence>
<dbReference type="SUPFAM" id="SSF50978">
    <property type="entry name" value="WD40 repeat-like"/>
    <property type="match status" value="1"/>
</dbReference>
<comment type="subcellular location">
    <subcellularLocation>
        <location evidence="1">Cytoplasm</location>
        <location evidence="1">Cytoskeleton</location>
    </subcellularLocation>
</comment>
<dbReference type="InterPro" id="IPR019821">
    <property type="entry name" value="Kinesin_motor_CS"/>
</dbReference>
<reference evidence="15" key="1">
    <citation type="submission" date="2014-07" db="EMBL/GenBank/DDBJ databases">
        <authorList>
            <person name="Martin A.A"/>
            <person name="De Silva N."/>
        </authorList>
    </citation>
    <scope>NUCLEOTIDE SEQUENCE</scope>
</reference>
<dbReference type="SMART" id="SM00320">
    <property type="entry name" value="WD40"/>
    <property type="match status" value="4"/>
</dbReference>
<evidence type="ECO:0000256" key="6">
    <source>
        <dbReference type="ARBA" id="ARBA00023054"/>
    </source>
</evidence>
<feature type="region of interest" description="Disordered" evidence="13">
    <location>
        <begin position="1020"/>
        <end position="1042"/>
    </location>
</feature>
<evidence type="ECO:0000256" key="8">
    <source>
        <dbReference type="ARBA" id="ARBA00023212"/>
    </source>
</evidence>
<feature type="compositionally biased region" description="Polar residues" evidence="13">
    <location>
        <begin position="1020"/>
        <end position="1032"/>
    </location>
</feature>
<dbReference type="Gene3D" id="2.130.10.10">
    <property type="entry name" value="YVTN repeat-like/Quinoprotein amine dehydrogenase"/>
    <property type="match status" value="2"/>
</dbReference>
<dbReference type="GO" id="GO:0005875">
    <property type="term" value="C:microtubule associated complex"/>
    <property type="evidence" value="ECO:0007669"/>
    <property type="project" value="TreeGrafter"/>
</dbReference>
<dbReference type="Pfam" id="PF23203">
    <property type="entry name" value="KIF21A"/>
    <property type="match status" value="1"/>
</dbReference>
<dbReference type="InterPro" id="IPR027640">
    <property type="entry name" value="Kinesin-like_fam"/>
</dbReference>
<dbReference type="FunFam" id="3.40.850.10:FF:000019">
    <property type="entry name" value="Kinesin-like protein KIN-5D"/>
    <property type="match status" value="1"/>
</dbReference>
<dbReference type="SMART" id="SM00129">
    <property type="entry name" value="KISc"/>
    <property type="match status" value="1"/>
</dbReference>
<proteinExistence type="inferred from homology"/>
<dbReference type="PANTHER" id="PTHR47969">
    <property type="entry name" value="CHROMOSOME-ASSOCIATED KINESIN KIF4A-RELATED"/>
    <property type="match status" value="1"/>
</dbReference>
<dbReference type="InterPro" id="IPR015943">
    <property type="entry name" value="WD40/YVTN_repeat-like_dom_sf"/>
</dbReference>
<dbReference type="InterPro" id="IPR027417">
    <property type="entry name" value="P-loop_NTPase"/>
</dbReference>
<keyword evidence="2" id="KW-0963">Cytoplasm</keyword>
<feature type="coiled-coil region" evidence="12">
    <location>
        <begin position="472"/>
        <end position="536"/>
    </location>
</feature>
<dbReference type="InterPro" id="IPR001752">
    <property type="entry name" value="Kinesin_motor_dom"/>
</dbReference>